<gene>
    <name evidence="2" type="ORF">PFISCL1PPCAC_7636</name>
</gene>
<feature type="compositionally biased region" description="Polar residues" evidence="1">
    <location>
        <begin position="160"/>
        <end position="171"/>
    </location>
</feature>
<feature type="compositionally biased region" description="Basic residues" evidence="1">
    <location>
        <begin position="120"/>
        <end position="129"/>
    </location>
</feature>
<sequence>MKRMEARLGLVAEGVEQLLNNTEEQAFEYEPYLTRKAVDTLDKGQALENLGTDLKKNVYKKDDEDLLRNFAERKDKKKCDWIVNCVLHRRKASSGPIRKTSQAAIITRINDYVRRRKRIKRRKGVSGKKRQTENLAKMIKNEPNDSDDLEEEERERDLRNNITPTDLSESE</sequence>
<evidence type="ECO:0000313" key="3">
    <source>
        <dbReference type="Proteomes" id="UP001432322"/>
    </source>
</evidence>
<reference evidence="2" key="1">
    <citation type="submission" date="2023-10" db="EMBL/GenBank/DDBJ databases">
        <title>Genome assembly of Pristionchus species.</title>
        <authorList>
            <person name="Yoshida K."/>
            <person name="Sommer R.J."/>
        </authorList>
    </citation>
    <scope>NUCLEOTIDE SEQUENCE</scope>
    <source>
        <strain evidence="2">RS5133</strain>
    </source>
</reference>
<dbReference type="EMBL" id="BTSY01000002">
    <property type="protein sequence ID" value="GMT16339.1"/>
    <property type="molecule type" value="Genomic_DNA"/>
</dbReference>
<feature type="compositionally biased region" description="Acidic residues" evidence="1">
    <location>
        <begin position="144"/>
        <end position="154"/>
    </location>
</feature>
<proteinExistence type="predicted"/>
<evidence type="ECO:0000256" key="1">
    <source>
        <dbReference type="SAM" id="MobiDB-lite"/>
    </source>
</evidence>
<evidence type="ECO:0000313" key="2">
    <source>
        <dbReference type="EMBL" id="GMT16339.1"/>
    </source>
</evidence>
<comment type="caution">
    <text evidence="2">The sequence shown here is derived from an EMBL/GenBank/DDBJ whole genome shotgun (WGS) entry which is preliminary data.</text>
</comment>
<dbReference type="AlphaFoldDB" id="A0AAV5VA75"/>
<dbReference type="Proteomes" id="UP001432322">
    <property type="component" value="Unassembled WGS sequence"/>
</dbReference>
<feature type="region of interest" description="Disordered" evidence="1">
    <location>
        <begin position="120"/>
        <end position="171"/>
    </location>
</feature>
<protein>
    <submittedName>
        <fullName evidence="2">Uncharacterized protein</fullName>
    </submittedName>
</protein>
<accession>A0AAV5VA75</accession>
<name>A0AAV5VA75_9BILA</name>
<keyword evidence="3" id="KW-1185">Reference proteome</keyword>
<organism evidence="2 3">
    <name type="scientific">Pristionchus fissidentatus</name>
    <dbReference type="NCBI Taxonomy" id="1538716"/>
    <lineage>
        <taxon>Eukaryota</taxon>
        <taxon>Metazoa</taxon>
        <taxon>Ecdysozoa</taxon>
        <taxon>Nematoda</taxon>
        <taxon>Chromadorea</taxon>
        <taxon>Rhabditida</taxon>
        <taxon>Rhabditina</taxon>
        <taxon>Diplogasteromorpha</taxon>
        <taxon>Diplogasteroidea</taxon>
        <taxon>Neodiplogasteridae</taxon>
        <taxon>Pristionchus</taxon>
    </lineage>
</organism>